<dbReference type="Gene3D" id="3.40.50.720">
    <property type="entry name" value="NAD(P)-binding Rossmann-like Domain"/>
    <property type="match status" value="1"/>
</dbReference>
<feature type="binding site" evidence="5">
    <location>
        <position position="95"/>
    </location>
    <ligand>
        <name>NAD(+)</name>
        <dbReference type="ChEBI" id="CHEBI:57540"/>
    </ligand>
</feature>
<dbReference type="PIRSF" id="PIRSF000102">
    <property type="entry name" value="Lac_mal_DH"/>
    <property type="match status" value="1"/>
</dbReference>
<feature type="binding site" evidence="5">
    <location>
        <begin position="10"/>
        <end position="16"/>
    </location>
    <ligand>
        <name>NAD(+)</name>
        <dbReference type="ChEBI" id="CHEBI:57540"/>
    </ligand>
</feature>
<dbReference type="Proteomes" id="UP000316096">
    <property type="component" value="Unassembled WGS sequence"/>
</dbReference>
<dbReference type="InterPro" id="IPR022383">
    <property type="entry name" value="Lactate/malate_DH_C"/>
</dbReference>
<evidence type="ECO:0000313" key="9">
    <source>
        <dbReference type="EMBL" id="TQM00881.1"/>
    </source>
</evidence>
<dbReference type="RefSeq" id="WP_141960769.1">
    <property type="nucleotide sequence ID" value="NZ_VFOZ01000001.1"/>
</dbReference>
<evidence type="ECO:0000256" key="4">
    <source>
        <dbReference type="PIRSR" id="PIRSR000102-1"/>
    </source>
</evidence>
<evidence type="ECO:0000256" key="6">
    <source>
        <dbReference type="RuleBase" id="RU003369"/>
    </source>
</evidence>
<feature type="binding site" evidence="5">
    <location>
        <begin position="120"/>
        <end position="122"/>
    </location>
    <ligand>
        <name>NAD(+)</name>
        <dbReference type="ChEBI" id="CHEBI:57540"/>
    </ligand>
</feature>
<dbReference type="SUPFAM" id="SSF56327">
    <property type="entry name" value="LDH C-terminal domain-like"/>
    <property type="match status" value="1"/>
</dbReference>
<protein>
    <submittedName>
        <fullName evidence="9">Malate dehydrogenase (NAD)</fullName>
    </submittedName>
</protein>
<evidence type="ECO:0000256" key="2">
    <source>
        <dbReference type="ARBA" id="ARBA00023002"/>
    </source>
</evidence>
<dbReference type="PRINTS" id="PR00086">
    <property type="entry name" value="LLDHDRGNASE"/>
</dbReference>
<dbReference type="InterPro" id="IPR036291">
    <property type="entry name" value="NAD(P)-bd_dom_sf"/>
</dbReference>
<keyword evidence="2 6" id="KW-0560">Oxidoreductase</keyword>
<feature type="domain" description="Lactate/malate dehydrogenase C-terminal" evidence="8">
    <location>
        <begin position="149"/>
        <end position="297"/>
    </location>
</feature>
<keyword evidence="10" id="KW-1185">Reference proteome</keyword>
<feature type="domain" description="Lactate/malate dehydrogenase N-terminal" evidence="7">
    <location>
        <begin position="4"/>
        <end position="144"/>
    </location>
</feature>
<dbReference type="Pfam" id="PF02866">
    <property type="entry name" value="Ldh_1_C"/>
    <property type="match status" value="1"/>
</dbReference>
<dbReference type="SUPFAM" id="SSF51735">
    <property type="entry name" value="NAD(P)-binding Rossmann-fold domains"/>
    <property type="match status" value="1"/>
</dbReference>
<dbReference type="Pfam" id="PF00056">
    <property type="entry name" value="Ldh_1_N"/>
    <property type="match status" value="1"/>
</dbReference>
<name>A0A543CUZ8_9ACTN</name>
<dbReference type="AlphaFoldDB" id="A0A543CUZ8"/>
<evidence type="ECO:0000256" key="3">
    <source>
        <dbReference type="ARBA" id="ARBA00023027"/>
    </source>
</evidence>
<dbReference type="Gene3D" id="3.90.110.10">
    <property type="entry name" value="Lactate dehydrogenase/glycoside hydrolase, family 4, C-terminal"/>
    <property type="match status" value="1"/>
</dbReference>
<proteinExistence type="inferred from homology"/>
<dbReference type="OrthoDB" id="9802969at2"/>
<dbReference type="InterPro" id="IPR015955">
    <property type="entry name" value="Lactate_DH/Glyco_Ohase_4_C"/>
</dbReference>
<accession>A0A543CUZ8</accession>
<evidence type="ECO:0000256" key="1">
    <source>
        <dbReference type="ARBA" id="ARBA00006054"/>
    </source>
</evidence>
<comment type="caution">
    <text evidence="9">The sequence shown here is derived from an EMBL/GenBank/DDBJ whole genome shotgun (WGS) entry which is preliminary data.</text>
</comment>
<dbReference type="InterPro" id="IPR001236">
    <property type="entry name" value="Lactate/malate_DH_N"/>
</dbReference>
<evidence type="ECO:0000256" key="5">
    <source>
        <dbReference type="PIRSR" id="PIRSR000102-3"/>
    </source>
</evidence>
<comment type="similarity">
    <text evidence="1">Belongs to the LDH/MDH superfamily. LDH family.</text>
</comment>
<organism evidence="9 10">
    <name type="scientific">Actinoallomurus bryophytorum</name>
    <dbReference type="NCBI Taxonomy" id="1490222"/>
    <lineage>
        <taxon>Bacteria</taxon>
        <taxon>Bacillati</taxon>
        <taxon>Actinomycetota</taxon>
        <taxon>Actinomycetes</taxon>
        <taxon>Streptosporangiales</taxon>
        <taxon>Thermomonosporaceae</taxon>
        <taxon>Actinoallomurus</taxon>
    </lineage>
</organism>
<dbReference type="InterPro" id="IPR001557">
    <property type="entry name" value="L-lactate/malate_DH"/>
</dbReference>
<reference evidence="9 10" key="1">
    <citation type="submission" date="2019-06" db="EMBL/GenBank/DDBJ databases">
        <title>Sequencing the genomes of 1000 actinobacteria strains.</title>
        <authorList>
            <person name="Klenk H.-P."/>
        </authorList>
    </citation>
    <scope>NUCLEOTIDE SEQUENCE [LARGE SCALE GENOMIC DNA]</scope>
    <source>
        <strain evidence="9 10">DSM 102200</strain>
    </source>
</reference>
<dbReference type="GO" id="GO:0006089">
    <property type="term" value="P:lactate metabolic process"/>
    <property type="evidence" value="ECO:0007669"/>
    <property type="project" value="TreeGrafter"/>
</dbReference>
<dbReference type="PANTHER" id="PTHR43128">
    <property type="entry name" value="L-2-HYDROXYCARBOXYLATE DEHYDROGENASE (NAD(P)(+))"/>
    <property type="match status" value="1"/>
</dbReference>
<sequence length="311" mass="33439">MSPTKVTIVGGYGGVGSALAYTLLTSADPCEVTLLGRRSPYVACQLMDLGGVTPFGDTAVRSGDIDDFADSDVVVITASVPFEPLASRLDFLSRNIEVLRPYFRALAELPADWSGHVIVVTNPVDPLTTWLGHAARIDRHQLLGYSWNDSLRLRIAVGQALGAHASDVVGWVVGEHGDGCVPLFDRIRVGGVPVRLSPEQQRSVSAEIRGWYARWAALGVARTTAWTTAAGVARMIHDLASRALSDWCAAVPLHGEYDIDGVAIGVPITIGSNHVSPVHEWQLAQHDGYALHHAADVIRRHAYQCDDALAL</sequence>
<evidence type="ECO:0000259" key="8">
    <source>
        <dbReference type="Pfam" id="PF02866"/>
    </source>
</evidence>
<dbReference type="EMBL" id="VFOZ01000001">
    <property type="protein sequence ID" value="TQM00881.1"/>
    <property type="molecule type" value="Genomic_DNA"/>
</dbReference>
<feature type="active site" description="Proton acceptor" evidence="4">
    <location>
        <position position="176"/>
    </location>
</feature>
<dbReference type="PANTHER" id="PTHR43128:SF16">
    <property type="entry name" value="L-LACTATE DEHYDROGENASE"/>
    <property type="match status" value="1"/>
</dbReference>
<keyword evidence="3 5" id="KW-0520">NAD</keyword>
<evidence type="ECO:0000259" key="7">
    <source>
        <dbReference type="Pfam" id="PF00056"/>
    </source>
</evidence>
<evidence type="ECO:0000313" key="10">
    <source>
        <dbReference type="Proteomes" id="UP000316096"/>
    </source>
</evidence>
<gene>
    <name evidence="9" type="ORF">FB559_6606</name>
</gene>
<dbReference type="GO" id="GO:0004459">
    <property type="term" value="F:L-lactate dehydrogenase (NAD+) activity"/>
    <property type="evidence" value="ECO:0007669"/>
    <property type="project" value="TreeGrafter"/>
</dbReference>